<evidence type="ECO:0000256" key="7">
    <source>
        <dbReference type="ARBA" id="ARBA00038021"/>
    </source>
</evidence>
<dbReference type="FunFam" id="1.10.10.60:FF:000059">
    <property type="entry name" value="TGFB-induced factor homeobox 1"/>
    <property type="match status" value="1"/>
</dbReference>
<proteinExistence type="inferred from homology"/>
<evidence type="ECO:0000256" key="8">
    <source>
        <dbReference type="PROSITE-ProRule" id="PRU00108"/>
    </source>
</evidence>
<evidence type="ECO:0000313" key="12">
    <source>
        <dbReference type="Proteomes" id="UP000293360"/>
    </source>
</evidence>
<protein>
    <recommendedName>
        <fullName evidence="10">Homeobox domain-containing protein</fullName>
    </recommendedName>
</protein>
<dbReference type="SMART" id="SM00389">
    <property type="entry name" value="HOX"/>
    <property type="match status" value="1"/>
</dbReference>
<dbReference type="OrthoDB" id="10056939at2759"/>
<dbReference type="Pfam" id="PF05920">
    <property type="entry name" value="Homeobox_KN"/>
    <property type="match status" value="1"/>
</dbReference>
<reference evidence="11 12" key="1">
    <citation type="submission" date="2018-06" db="EMBL/GenBank/DDBJ databases">
        <title>Complete Genomes of Monosporascus.</title>
        <authorList>
            <person name="Robinson A.J."/>
            <person name="Natvig D.O."/>
        </authorList>
    </citation>
    <scope>NUCLEOTIDE SEQUENCE [LARGE SCALE GENOMIC DNA]</scope>
    <source>
        <strain evidence="11 12">CBS 110550</strain>
    </source>
</reference>
<dbReference type="CDD" id="cd00086">
    <property type="entry name" value="homeodomain"/>
    <property type="match status" value="1"/>
</dbReference>
<feature type="region of interest" description="Disordered" evidence="9">
    <location>
        <begin position="138"/>
        <end position="163"/>
    </location>
</feature>
<evidence type="ECO:0000313" key="11">
    <source>
        <dbReference type="EMBL" id="RYP07291.1"/>
    </source>
</evidence>
<dbReference type="STRING" id="155417.A0A4Q4TJQ6"/>
<feature type="region of interest" description="Disordered" evidence="9">
    <location>
        <begin position="266"/>
        <end position="291"/>
    </location>
</feature>
<evidence type="ECO:0000256" key="9">
    <source>
        <dbReference type="SAM" id="MobiDB-lite"/>
    </source>
</evidence>
<keyword evidence="5" id="KW-0804">Transcription</keyword>
<feature type="region of interest" description="Disordered" evidence="9">
    <location>
        <begin position="46"/>
        <end position="86"/>
    </location>
</feature>
<sequence length="410" mass="46471">MTLHHHDGFHSDLAWHERRPEPLRRPYADTEKVTLPSINEAFPELQLRGHPDASRRSEHHMSSPRGGPGHRLVTPPEYIHSPSGSKRRRLSWEYEREYERAGQIPRLYSAHQQNTYQPQSSSAGPGLASEAWTNANGRTSHVARSPPPLPSLATTGGYERAERRPALPSLPLPDVRRNVVEMQEVRNNSTDGYSQEFLRRPSFTYGTDYRREAGASAYGPENGSYGFLHATRTHSLSLGSTHPLDRAPLSIGPLGHPYQDSYLRMGDPRNEMAGDSRQRRRRGNLPKETTDKLRSWFVAHVEHPYPSEDEKQELMRQTGLQMNQISNWFINARRRQLPNYRNKAQAEGDGTGGRCGDTGKMQSPTAGRSYRSDTSHATTHLSDGEANSYEDAELEHLERRRGTKTDRNSL</sequence>
<dbReference type="InterPro" id="IPR001356">
    <property type="entry name" value="HD"/>
</dbReference>
<feature type="region of interest" description="Disordered" evidence="9">
    <location>
        <begin position="339"/>
        <end position="410"/>
    </location>
</feature>
<dbReference type="GO" id="GO:0003677">
    <property type="term" value="F:DNA binding"/>
    <property type="evidence" value="ECO:0007669"/>
    <property type="project" value="UniProtKB-UniRule"/>
</dbReference>
<dbReference type="AlphaFoldDB" id="A0A4Q4TJQ6"/>
<keyword evidence="6 8" id="KW-0539">Nucleus</keyword>
<comment type="subcellular location">
    <subcellularLocation>
        <location evidence="1 8">Nucleus</location>
    </subcellularLocation>
</comment>
<dbReference type="GO" id="GO:0005634">
    <property type="term" value="C:nucleus"/>
    <property type="evidence" value="ECO:0007669"/>
    <property type="project" value="UniProtKB-SubCell"/>
</dbReference>
<evidence type="ECO:0000259" key="10">
    <source>
        <dbReference type="PROSITE" id="PS50071"/>
    </source>
</evidence>
<dbReference type="PANTHER" id="PTHR11850">
    <property type="entry name" value="HOMEOBOX PROTEIN TRANSCRIPTION FACTORS"/>
    <property type="match status" value="1"/>
</dbReference>
<evidence type="ECO:0000256" key="6">
    <source>
        <dbReference type="ARBA" id="ARBA00023242"/>
    </source>
</evidence>
<dbReference type="InterPro" id="IPR009057">
    <property type="entry name" value="Homeodomain-like_sf"/>
</dbReference>
<evidence type="ECO:0000256" key="3">
    <source>
        <dbReference type="ARBA" id="ARBA00023125"/>
    </source>
</evidence>
<dbReference type="PROSITE" id="PS50071">
    <property type="entry name" value="HOMEOBOX_2"/>
    <property type="match status" value="1"/>
</dbReference>
<accession>A0A4Q4TJQ6</accession>
<evidence type="ECO:0000256" key="5">
    <source>
        <dbReference type="ARBA" id="ARBA00023163"/>
    </source>
</evidence>
<dbReference type="EMBL" id="QJNU01000101">
    <property type="protein sequence ID" value="RYP07291.1"/>
    <property type="molecule type" value="Genomic_DNA"/>
</dbReference>
<gene>
    <name evidence="11" type="ORF">DL764_002606</name>
</gene>
<dbReference type="Gene3D" id="1.10.10.60">
    <property type="entry name" value="Homeodomain-like"/>
    <property type="match status" value="1"/>
</dbReference>
<keyword evidence="12" id="KW-1185">Reference proteome</keyword>
<comment type="caution">
    <text evidence="11">The sequence shown here is derived from an EMBL/GenBank/DDBJ whole genome shotgun (WGS) entry which is preliminary data.</text>
</comment>
<feature type="domain" description="Homeobox" evidence="10">
    <location>
        <begin position="276"/>
        <end position="339"/>
    </location>
</feature>
<evidence type="ECO:0000256" key="2">
    <source>
        <dbReference type="ARBA" id="ARBA00023015"/>
    </source>
</evidence>
<dbReference type="InterPro" id="IPR008422">
    <property type="entry name" value="KN_HD"/>
</dbReference>
<keyword evidence="4 8" id="KW-0371">Homeobox</keyword>
<organism evidence="11 12">
    <name type="scientific">Monosporascus ibericus</name>
    <dbReference type="NCBI Taxonomy" id="155417"/>
    <lineage>
        <taxon>Eukaryota</taxon>
        <taxon>Fungi</taxon>
        <taxon>Dikarya</taxon>
        <taxon>Ascomycota</taxon>
        <taxon>Pezizomycotina</taxon>
        <taxon>Sordariomycetes</taxon>
        <taxon>Xylariomycetidae</taxon>
        <taxon>Xylariales</taxon>
        <taxon>Xylariales incertae sedis</taxon>
        <taxon>Monosporascus</taxon>
    </lineage>
</organism>
<evidence type="ECO:0000256" key="1">
    <source>
        <dbReference type="ARBA" id="ARBA00004123"/>
    </source>
</evidence>
<feature type="compositionally biased region" description="Basic and acidic residues" evidence="9">
    <location>
        <begin position="394"/>
        <end position="410"/>
    </location>
</feature>
<evidence type="ECO:0000256" key="4">
    <source>
        <dbReference type="ARBA" id="ARBA00023155"/>
    </source>
</evidence>
<feature type="compositionally biased region" description="Basic and acidic residues" evidence="9">
    <location>
        <begin position="47"/>
        <end position="61"/>
    </location>
</feature>
<feature type="DNA-binding region" description="Homeobox" evidence="8">
    <location>
        <begin position="278"/>
        <end position="340"/>
    </location>
</feature>
<dbReference type="InterPro" id="IPR050224">
    <property type="entry name" value="TALE_homeobox"/>
</dbReference>
<name>A0A4Q4TJQ6_9PEZI</name>
<dbReference type="Proteomes" id="UP000293360">
    <property type="component" value="Unassembled WGS sequence"/>
</dbReference>
<comment type="similarity">
    <text evidence="7">Belongs to the TALE/TGIF homeobox family.</text>
</comment>
<dbReference type="SUPFAM" id="SSF46689">
    <property type="entry name" value="Homeodomain-like"/>
    <property type="match status" value="1"/>
</dbReference>
<dbReference type="GO" id="GO:0006355">
    <property type="term" value="P:regulation of DNA-templated transcription"/>
    <property type="evidence" value="ECO:0007669"/>
    <property type="project" value="InterPro"/>
</dbReference>
<feature type="compositionally biased region" description="Basic and acidic residues" evidence="9">
    <location>
        <begin position="266"/>
        <end position="277"/>
    </location>
</feature>
<keyword evidence="3 8" id="KW-0238">DNA-binding</keyword>
<keyword evidence="2" id="KW-0805">Transcription regulation</keyword>